<comment type="caution">
    <text evidence="4">The sequence shown here is derived from an EMBL/GenBank/DDBJ whole genome shotgun (WGS) entry which is preliminary data.</text>
</comment>
<evidence type="ECO:0000256" key="1">
    <source>
        <dbReference type="SAM" id="Coils"/>
    </source>
</evidence>
<evidence type="ECO:0000313" key="4">
    <source>
        <dbReference type="EMBL" id="KAB0286947.1"/>
    </source>
</evidence>
<feature type="compositionally biased region" description="Gly residues" evidence="2">
    <location>
        <begin position="415"/>
        <end position="425"/>
    </location>
</feature>
<evidence type="ECO:0000313" key="5">
    <source>
        <dbReference type="Proteomes" id="UP000326789"/>
    </source>
</evidence>
<proteinExistence type="predicted"/>
<feature type="region of interest" description="Disordered" evidence="2">
    <location>
        <begin position="100"/>
        <end position="161"/>
    </location>
</feature>
<feature type="coiled-coil region" evidence="1">
    <location>
        <begin position="275"/>
        <end position="302"/>
    </location>
</feature>
<dbReference type="Gene3D" id="1.20.5.340">
    <property type="match status" value="1"/>
</dbReference>
<feature type="signal peptide" evidence="3">
    <location>
        <begin position="1"/>
        <end position="18"/>
    </location>
</feature>
<organism evidence="4 5">
    <name type="scientific">Vibrio fortis</name>
    <dbReference type="NCBI Taxonomy" id="212667"/>
    <lineage>
        <taxon>Bacteria</taxon>
        <taxon>Pseudomonadati</taxon>
        <taxon>Pseudomonadota</taxon>
        <taxon>Gammaproteobacteria</taxon>
        <taxon>Vibrionales</taxon>
        <taxon>Vibrionaceae</taxon>
        <taxon>Vibrio</taxon>
    </lineage>
</organism>
<protein>
    <recommendedName>
        <fullName evidence="6">Chemotaxis protein</fullName>
    </recommendedName>
</protein>
<evidence type="ECO:0000256" key="3">
    <source>
        <dbReference type="SAM" id="SignalP"/>
    </source>
</evidence>
<feature type="chain" id="PRO_5024357583" description="Chemotaxis protein" evidence="3">
    <location>
        <begin position="19"/>
        <end position="558"/>
    </location>
</feature>
<dbReference type="RefSeq" id="WP_150872385.1">
    <property type="nucleotide sequence ID" value="NZ_VWSE01000008.1"/>
</dbReference>
<keyword evidence="1" id="KW-0175">Coiled coil</keyword>
<gene>
    <name evidence="4" type="ORF">F2P58_20150</name>
</gene>
<reference evidence="4 5" key="1">
    <citation type="submission" date="2019-09" db="EMBL/GenBank/DDBJ databases">
        <title>Whole genome sequence of Vibrio fortis.</title>
        <authorList>
            <person name="Das S.K."/>
        </authorList>
    </citation>
    <scope>NUCLEOTIDE SEQUENCE [LARGE SCALE GENOMIC DNA]</scope>
    <source>
        <strain evidence="4 5">AN60</strain>
    </source>
</reference>
<dbReference type="EMBL" id="VWSE01000008">
    <property type="protein sequence ID" value="KAB0286947.1"/>
    <property type="molecule type" value="Genomic_DNA"/>
</dbReference>
<feature type="region of interest" description="Disordered" evidence="2">
    <location>
        <begin position="409"/>
        <end position="428"/>
    </location>
</feature>
<evidence type="ECO:0000256" key="2">
    <source>
        <dbReference type="SAM" id="MobiDB-lite"/>
    </source>
</evidence>
<dbReference type="Proteomes" id="UP000326789">
    <property type="component" value="Unassembled WGS sequence"/>
</dbReference>
<sequence length="558" mass="60534">MPRLFSLLLVIFSSYSFAIDCPLGEVDKGGVCTSVCTILKGETRSYTYDAYIWGEKPTSACIGQYGSACVLSTESIAVSVDPTERMWMSTFKFTGQKCSRGDSFSGGTPKPFPYEGDANMNGIPDGEEDFDLDGIPNHSDPNPDKNDNLISDADGDNVPDDLEQHYQTLLDIADTEIVTFKCYRPDCANSQPFADSVWQNAHNRKKLVEIIDQLVRTGVSKSDVANALKRYNGELSKELNYATRTMTSTVGTLQNSVYRSMNQSIGVMRTVGNDLDAMNTTVQNQQQRFSDLENTLASTKRDISQKVDNSIWYTQRAEKAAKDAESAADGVWTSLSFAREDIEATRSAVESLAPELKKNTKAVNNFKKTVGSKLDSLDTKVGSLNSGVAANGTKLDNLEGALSSLQSSVDALPSGGNGNGNGDGTGQDYSGVLSGISNGISELKNAVTGENKFQAPSSDFDPNGLISSDAAQSLQSDIDSLREDMATQYDEFKNILSFDTESFNDGEYHEHVLDLTVNGEQRSFKTGVLTALLDNADIIKAVILFLFVLMGIRMLGGE</sequence>
<dbReference type="AlphaFoldDB" id="A0A5N3QXS1"/>
<keyword evidence="3" id="KW-0732">Signal</keyword>
<evidence type="ECO:0008006" key="6">
    <source>
        <dbReference type="Google" id="ProtNLM"/>
    </source>
</evidence>
<accession>A0A5N3QXS1</accession>
<name>A0A5N3QXS1_9VIBR</name>